<dbReference type="EMBL" id="JBHSTE010000005">
    <property type="protein sequence ID" value="MFC6334117.1"/>
    <property type="molecule type" value="Genomic_DNA"/>
</dbReference>
<reference evidence="9" key="1">
    <citation type="journal article" date="2019" name="Int. J. Syst. Evol. Microbiol.">
        <title>The Global Catalogue of Microorganisms (GCM) 10K type strain sequencing project: providing services to taxonomists for standard genome sequencing and annotation.</title>
        <authorList>
            <consortium name="The Broad Institute Genomics Platform"/>
            <consortium name="The Broad Institute Genome Sequencing Center for Infectious Disease"/>
            <person name="Wu L."/>
            <person name="Ma J."/>
        </authorList>
    </citation>
    <scope>NUCLEOTIDE SEQUENCE [LARGE SCALE GENOMIC DNA]</scope>
    <source>
        <strain evidence="9">PCU 280</strain>
    </source>
</reference>
<dbReference type="PANTHER" id="PTHR43817:SF1">
    <property type="entry name" value="HYDROLASE, FAMILY 43, PUTATIVE (AFU_ORTHOLOGUE AFUA_3G01660)-RELATED"/>
    <property type="match status" value="1"/>
</dbReference>
<evidence type="ECO:0000256" key="4">
    <source>
        <dbReference type="ARBA" id="ARBA00023295"/>
    </source>
</evidence>
<dbReference type="InterPro" id="IPR005084">
    <property type="entry name" value="CBM6"/>
</dbReference>
<feature type="transmembrane region" description="Helical" evidence="6">
    <location>
        <begin position="7"/>
        <end position="27"/>
    </location>
</feature>
<accession>A0ABW1V5P7</accession>
<dbReference type="Pfam" id="PF04616">
    <property type="entry name" value="Glyco_hydro_43"/>
    <property type="match status" value="1"/>
</dbReference>
<dbReference type="Gene3D" id="2.115.10.20">
    <property type="entry name" value="Glycosyl hydrolase domain, family 43"/>
    <property type="match status" value="1"/>
</dbReference>
<keyword evidence="6" id="KW-1133">Transmembrane helix</keyword>
<keyword evidence="3 5" id="KW-0378">Hydrolase</keyword>
<name>A0ABW1V5P7_9BACL</name>
<feature type="domain" description="CBM6" evidence="7">
    <location>
        <begin position="453"/>
        <end position="573"/>
    </location>
</feature>
<dbReference type="InterPro" id="IPR006710">
    <property type="entry name" value="Glyco_hydro_43"/>
</dbReference>
<dbReference type="Gene3D" id="2.60.120.260">
    <property type="entry name" value="Galactose-binding domain-like"/>
    <property type="match status" value="2"/>
</dbReference>
<proteinExistence type="inferred from homology"/>
<keyword evidence="6" id="KW-0472">Membrane</keyword>
<evidence type="ECO:0000256" key="1">
    <source>
        <dbReference type="ARBA" id="ARBA00009865"/>
    </source>
</evidence>
<comment type="similarity">
    <text evidence="1 5">Belongs to the glycosyl hydrolase 43 family.</text>
</comment>
<keyword evidence="9" id="KW-1185">Reference proteome</keyword>
<organism evidence="8 9">
    <name type="scientific">Paenibacillus septentrionalis</name>
    <dbReference type="NCBI Taxonomy" id="429342"/>
    <lineage>
        <taxon>Bacteria</taxon>
        <taxon>Bacillati</taxon>
        <taxon>Bacillota</taxon>
        <taxon>Bacilli</taxon>
        <taxon>Bacillales</taxon>
        <taxon>Paenibacillaceae</taxon>
        <taxon>Paenibacillus</taxon>
    </lineage>
</organism>
<protein>
    <submittedName>
        <fullName evidence="8">Family 43 glycosylhydrolase</fullName>
    </submittedName>
</protein>
<evidence type="ECO:0000256" key="3">
    <source>
        <dbReference type="ARBA" id="ARBA00022801"/>
    </source>
</evidence>
<dbReference type="InterPro" id="IPR023296">
    <property type="entry name" value="Glyco_hydro_beta-prop_sf"/>
</dbReference>
<sequence>MNKKIAVRLAALGAAFAVIALLIWVGINNKQEGSEGGMTTYAGHGGTFKNTIVDMDTPDPSVVYKDGYYYMTFTHNGADIMVMKSRTIDFRNAERKVVWYPPFGTMYSANLWAPELQYIQGKWYIYFAADDGQNENHRMYALEAVSDDPLGEYEFRGKIDDGSDKWAIDGLVLEHDDQLYFLWSGWEGDVNISQNTYIAPMSDPLTISGPRVLLSEPTLDWERAGGPPYIQEGQAILKRDDRLYIAYSGAGSWTPFYSIGLLELKEGGNPLEPDHWIKHEKPLMAMDEEAEVYGPGHNSFTSSPDGSETWIVYHATSGIHDGWSNRKARAQLVTWDDQGQPIFGQPLSLDTAIAVPSGEGVYRAEHALQEGEMFVFDLIYANVDGEMPVLLHYSGGEQVKLEVNGEEWGSLELSATKTGETGYAWVSLPLTSGTNTIGISSPEGTTIEAIELTRYEAENGQAINGAWAESNPFASGWGTVGSSDVNGAVQLANIIVPEAGKYKVRIATSNRADAEQQLEVKLNGKYAGRVAVPPGERQQFTAITIELKLNKGVNEMIIDKINESLAVDYIDILR</sequence>
<dbReference type="Proteomes" id="UP001596233">
    <property type="component" value="Unassembled WGS sequence"/>
</dbReference>
<dbReference type="PANTHER" id="PTHR43817">
    <property type="entry name" value="GLYCOSYL HYDROLASE"/>
    <property type="match status" value="1"/>
</dbReference>
<gene>
    <name evidence="8" type="ORF">ACFP56_15925</name>
</gene>
<evidence type="ECO:0000259" key="7">
    <source>
        <dbReference type="PROSITE" id="PS51175"/>
    </source>
</evidence>
<dbReference type="CDD" id="cd18820">
    <property type="entry name" value="GH43_LbAraf43-like"/>
    <property type="match status" value="1"/>
</dbReference>
<evidence type="ECO:0000256" key="2">
    <source>
        <dbReference type="ARBA" id="ARBA00022729"/>
    </source>
</evidence>
<evidence type="ECO:0000256" key="5">
    <source>
        <dbReference type="RuleBase" id="RU361187"/>
    </source>
</evidence>
<keyword evidence="6" id="KW-0812">Transmembrane</keyword>
<dbReference type="RefSeq" id="WP_379236307.1">
    <property type="nucleotide sequence ID" value="NZ_JBHSTE010000005.1"/>
</dbReference>
<evidence type="ECO:0000313" key="9">
    <source>
        <dbReference type="Proteomes" id="UP001596233"/>
    </source>
</evidence>
<evidence type="ECO:0000313" key="8">
    <source>
        <dbReference type="EMBL" id="MFC6334117.1"/>
    </source>
</evidence>
<dbReference type="SUPFAM" id="SSF75005">
    <property type="entry name" value="Arabinanase/levansucrase/invertase"/>
    <property type="match status" value="1"/>
</dbReference>
<keyword evidence="4 5" id="KW-0326">Glycosidase</keyword>
<keyword evidence="2" id="KW-0732">Signal</keyword>
<comment type="caution">
    <text evidence="8">The sequence shown here is derived from an EMBL/GenBank/DDBJ whole genome shotgun (WGS) entry which is preliminary data.</text>
</comment>
<dbReference type="InterPro" id="IPR008979">
    <property type="entry name" value="Galactose-bd-like_sf"/>
</dbReference>
<evidence type="ECO:0000256" key="6">
    <source>
        <dbReference type="SAM" id="Phobius"/>
    </source>
</evidence>
<dbReference type="PROSITE" id="PS51175">
    <property type="entry name" value="CBM6"/>
    <property type="match status" value="1"/>
</dbReference>
<dbReference type="SUPFAM" id="SSF49785">
    <property type="entry name" value="Galactose-binding domain-like"/>
    <property type="match status" value="1"/>
</dbReference>